<protein>
    <submittedName>
        <fullName evidence="4">FAS1 domain-containing protein</fullName>
    </submittedName>
</protein>
<dbReference type="STRING" id="6216.A0A158QDU4"/>
<dbReference type="Pfam" id="PF02469">
    <property type="entry name" value="Fasciclin"/>
    <property type="match status" value="1"/>
</dbReference>
<evidence type="ECO:0000313" key="4">
    <source>
        <dbReference type="WBParaSite" id="HDID_0000372401-mRNA-1"/>
    </source>
</evidence>
<dbReference type="WBParaSite" id="HDID_0000372401-mRNA-1">
    <property type="protein sequence ID" value="HDID_0000372401-mRNA-1"/>
    <property type="gene ID" value="HDID_0000372401"/>
</dbReference>
<proteinExistence type="predicted"/>
<dbReference type="Gene3D" id="2.30.180.10">
    <property type="entry name" value="FAS1 domain"/>
    <property type="match status" value="3"/>
</dbReference>
<accession>A0A158QDU4</accession>
<dbReference type="PANTHER" id="PTHR10900:SF77">
    <property type="entry name" value="FI19380P1"/>
    <property type="match status" value="1"/>
</dbReference>
<dbReference type="SUPFAM" id="SSF82153">
    <property type="entry name" value="FAS1 domain"/>
    <property type="match status" value="2"/>
</dbReference>
<dbReference type="InterPro" id="IPR050904">
    <property type="entry name" value="Adhesion/Biosynth-related"/>
</dbReference>
<dbReference type="PANTHER" id="PTHR10900">
    <property type="entry name" value="PERIOSTIN-RELATED"/>
    <property type="match status" value="1"/>
</dbReference>
<dbReference type="EMBL" id="UYSG01001202">
    <property type="protein sequence ID" value="VDL38035.1"/>
    <property type="molecule type" value="Genomic_DNA"/>
</dbReference>
<reference evidence="2 3" key="2">
    <citation type="submission" date="2018-11" db="EMBL/GenBank/DDBJ databases">
        <authorList>
            <consortium name="Pathogen Informatics"/>
        </authorList>
    </citation>
    <scope>NUCLEOTIDE SEQUENCE [LARGE SCALE GENOMIC DNA]</scope>
</reference>
<sequence length="726" mass="80808">MLLAKVENACALANDISAMTQPNATVYAYKDALTYASYLIQWRILVLPYKVTRVRHFQITWCSVWCRVIQPRCRSQFSSFYCSALQQHGLKPHRLCSRFLKQPRMFHWLAKPNFVWFWTHLLDSKITAISTSSCTNVGQCLTVLAPSNTAWNLRAATLSWAALSLEQKQKIIYGMYLESPKSGSIPTKLSTQNWQTAGEALPLIDVGFGKGALYNEIVGARYAFSFTGTPSAYFINDAKVTKADVDATNGMVQIMDKVVNYPYESMDFFQYLSQAQDMTKTLALWNKSRTTGTPLYTQLTNQVYMGQSLYATYFVISDSVWNQFPVKTYQDLLNNETLLISVLANQYAPNQYFYPRWLTDSSGRAINFYVGFPPNPLPVNINVQTLTPGKMALSTDGSSITITLGNTYATTVGDAVALRKAVVIPISAPLGYLSETTQDALSRLSPTFLRVCTIDTACNAILQSTTEKTIFAPVDWTAFNTLSAANQSKYLTLMILPERILRSQMTTEKYVTVGSVADAIRFRTRNGVLYVEGRMAGNGYVPVAFAERESSGSDGVVYLTTGVPGLPTQTVRNFLGADTNCRNYINTGILDNQAKGGPYTFFAVNNAGIDAMRADTEVGAKIYDNMNRRIYVLRRTIFPMALLLNELSATLMYDVATANNAFTLEYDRFVIQVEGGVNVATVNSTLKISMADGGYQCTDGWVYFTNRVFYVTDDLTRSLCTMPACT</sequence>
<evidence type="ECO:0000259" key="1">
    <source>
        <dbReference type="PROSITE" id="PS50213"/>
    </source>
</evidence>
<reference evidence="4" key="1">
    <citation type="submission" date="2016-04" db="UniProtKB">
        <authorList>
            <consortium name="WormBaseParasite"/>
        </authorList>
    </citation>
    <scope>IDENTIFICATION</scope>
</reference>
<dbReference type="InterPro" id="IPR000782">
    <property type="entry name" value="FAS1_domain"/>
</dbReference>
<evidence type="ECO:0000313" key="3">
    <source>
        <dbReference type="Proteomes" id="UP000274504"/>
    </source>
</evidence>
<dbReference type="PROSITE" id="PS50213">
    <property type="entry name" value="FAS1"/>
    <property type="match status" value="1"/>
</dbReference>
<feature type="domain" description="FAS1" evidence="1">
    <location>
        <begin position="102"/>
        <end position="259"/>
    </location>
</feature>
<evidence type="ECO:0000313" key="2">
    <source>
        <dbReference type="EMBL" id="VDL38035.1"/>
    </source>
</evidence>
<name>A0A158QDU4_HYMDI</name>
<dbReference type="AlphaFoldDB" id="A0A158QDU4"/>
<organism evidence="4">
    <name type="scientific">Hymenolepis diminuta</name>
    <name type="common">Rat tapeworm</name>
    <dbReference type="NCBI Taxonomy" id="6216"/>
    <lineage>
        <taxon>Eukaryota</taxon>
        <taxon>Metazoa</taxon>
        <taxon>Spiralia</taxon>
        <taxon>Lophotrochozoa</taxon>
        <taxon>Platyhelminthes</taxon>
        <taxon>Cestoda</taxon>
        <taxon>Eucestoda</taxon>
        <taxon>Cyclophyllidea</taxon>
        <taxon>Hymenolepididae</taxon>
        <taxon>Hymenolepis</taxon>
    </lineage>
</organism>
<dbReference type="OrthoDB" id="286301at2759"/>
<dbReference type="Proteomes" id="UP000274504">
    <property type="component" value="Unassembled WGS sequence"/>
</dbReference>
<dbReference type="InterPro" id="IPR036378">
    <property type="entry name" value="FAS1_dom_sf"/>
</dbReference>
<gene>
    <name evidence="2" type="ORF">HDID_LOCUS3722</name>
</gene>